<organism evidence="1 2">
    <name type="scientific">Trichonephila clavata</name>
    <name type="common">Joro spider</name>
    <name type="synonym">Nephila clavata</name>
    <dbReference type="NCBI Taxonomy" id="2740835"/>
    <lineage>
        <taxon>Eukaryota</taxon>
        <taxon>Metazoa</taxon>
        <taxon>Ecdysozoa</taxon>
        <taxon>Arthropoda</taxon>
        <taxon>Chelicerata</taxon>
        <taxon>Arachnida</taxon>
        <taxon>Araneae</taxon>
        <taxon>Araneomorphae</taxon>
        <taxon>Entelegynae</taxon>
        <taxon>Araneoidea</taxon>
        <taxon>Nephilidae</taxon>
        <taxon>Trichonephila</taxon>
    </lineage>
</organism>
<keyword evidence="2" id="KW-1185">Reference proteome</keyword>
<evidence type="ECO:0000313" key="1">
    <source>
        <dbReference type="EMBL" id="GFR15302.1"/>
    </source>
</evidence>
<dbReference type="AlphaFoldDB" id="A0A8X6H1H1"/>
<sequence length="89" mass="10365">MRCVTNEFTDRMRKSERKIRSLENSFPISGRGKWFWDSCLMIKVKMKESEPIRSLFFSKNQLQSSRLAFGLSAHNILPTVGEKRTQPIG</sequence>
<name>A0A8X6H1H1_TRICU</name>
<dbReference type="Proteomes" id="UP000887116">
    <property type="component" value="Unassembled WGS sequence"/>
</dbReference>
<accession>A0A8X6H1H1</accession>
<comment type="caution">
    <text evidence="1">The sequence shown here is derived from an EMBL/GenBank/DDBJ whole genome shotgun (WGS) entry which is preliminary data.</text>
</comment>
<proteinExistence type="predicted"/>
<dbReference type="EMBL" id="BMAO01037109">
    <property type="protein sequence ID" value="GFR15302.1"/>
    <property type="molecule type" value="Genomic_DNA"/>
</dbReference>
<gene>
    <name evidence="1" type="ORF">TNCT_150841</name>
</gene>
<protein>
    <submittedName>
        <fullName evidence="1">Uncharacterized protein</fullName>
    </submittedName>
</protein>
<reference evidence="1" key="1">
    <citation type="submission" date="2020-07" db="EMBL/GenBank/DDBJ databases">
        <title>Multicomponent nature underlies the extraordinary mechanical properties of spider dragline silk.</title>
        <authorList>
            <person name="Kono N."/>
            <person name="Nakamura H."/>
            <person name="Mori M."/>
            <person name="Yoshida Y."/>
            <person name="Ohtoshi R."/>
            <person name="Malay A.D."/>
            <person name="Moran D.A.P."/>
            <person name="Tomita M."/>
            <person name="Numata K."/>
            <person name="Arakawa K."/>
        </authorList>
    </citation>
    <scope>NUCLEOTIDE SEQUENCE</scope>
</reference>
<evidence type="ECO:0000313" key="2">
    <source>
        <dbReference type="Proteomes" id="UP000887116"/>
    </source>
</evidence>